<proteinExistence type="predicted"/>
<sequence>MFKKARAEFVLESLALLGSSAWPQSVYCLARSTGISSFPEQCHPDLQQQQQHSKYKKQRINSLMVGCESTWLKSVLFPDKVNESD</sequence>
<dbReference type="EnsemblMetazoa" id="OVOC2900.1">
    <property type="protein sequence ID" value="OVOC2900.1"/>
    <property type="gene ID" value="WBGene00239709"/>
</dbReference>
<accession>A0A8R1XUI5</accession>
<protein>
    <submittedName>
        <fullName evidence="1">Uncharacterized protein</fullName>
    </submittedName>
</protein>
<reference evidence="2" key="1">
    <citation type="submission" date="2013-10" db="EMBL/GenBank/DDBJ databases">
        <title>Genome sequencing of Onchocerca volvulus.</title>
        <authorList>
            <person name="Cotton J."/>
            <person name="Tsai J."/>
            <person name="Stanley E."/>
            <person name="Tracey A."/>
            <person name="Holroyd N."/>
            <person name="Lustigman S."/>
            <person name="Berriman M."/>
        </authorList>
    </citation>
    <scope>NUCLEOTIDE SEQUENCE</scope>
</reference>
<dbReference type="Proteomes" id="UP000024404">
    <property type="component" value="Unassembled WGS sequence"/>
</dbReference>
<name>A0A8R1XUI5_ONCVO</name>
<reference evidence="1" key="2">
    <citation type="submission" date="2022-06" db="UniProtKB">
        <authorList>
            <consortium name="EnsemblMetazoa"/>
        </authorList>
    </citation>
    <scope>IDENTIFICATION</scope>
</reference>
<dbReference type="EMBL" id="CMVM020000076">
    <property type="status" value="NOT_ANNOTATED_CDS"/>
    <property type="molecule type" value="Genomic_DNA"/>
</dbReference>
<evidence type="ECO:0000313" key="2">
    <source>
        <dbReference type="Proteomes" id="UP000024404"/>
    </source>
</evidence>
<organism evidence="1 2">
    <name type="scientific">Onchocerca volvulus</name>
    <dbReference type="NCBI Taxonomy" id="6282"/>
    <lineage>
        <taxon>Eukaryota</taxon>
        <taxon>Metazoa</taxon>
        <taxon>Ecdysozoa</taxon>
        <taxon>Nematoda</taxon>
        <taxon>Chromadorea</taxon>
        <taxon>Rhabditida</taxon>
        <taxon>Spirurina</taxon>
        <taxon>Spiruromorpha</taxon>
        <taxon>Filarioidea</taxon>
        <taxon>Onchocercidae</taxon>
        <taxon>Onchocerca</taxon>
    </lineage>
</organism>
<keyword evidence="2" id="KW-1185">Reference proteome</keyword>
<dbReference type="AlphaFoldDB" id="A0A8R1XUI5"/>
<evidence type="ECO:0000313" key="1">
    <source>
        <dbReference type="EnsemblMetazoa" id="OVOC2900.1"/>
    </source>
</evidence>